<evidence type="ECO:0000313" key="4">
    <source>
        <dbReference type="Proteomes" id="UP000237752"/>
    </source>
</evidence>
<keyword evidence="1" id="KW-0472">Membrane</keyword>
<dbReference type="EMBL" id="PVUE01000002">
    <property type="protein sequence ID" value="PRZ43632.1"/>
    <property type="molecule type" value="Genomic_DNA"/>
</dbReference>
<organism evidence="3 4">
    <name type="scientific">Antricoccus suffuscus</name>
    <dbReference type="NCBI Taxonomy" id="1629062"/>
    <lineage>
        <taxon>Bacteria</taxon>
        <taxon>Bacillati</taxon>
        <taxon>Actinomycetota</taxon>
        <taxon>Actinomycetes</taxon>
        <taxon>Geodermatophilales</taxon>
        <taxon>Antricoccaceae</taxon>
        <taxon>Antricoccus</taxon>
    </lineage>
</organism>
<dbReference type="InterPro" id="IPR036938">
    <property type="entry name" value="PAP2/HPO_sf"/>
</dbReference>
<feature type="domain" description="Phosphatidic acid phosphatase type 2/haloperoxidase" evidence="2">
    <location>
        <begin position="114"/>
        <end position="230"/>
    </location>
</feature>
<evidence type="ECO:0000313" key="3">
    <source>
        <dbReference type="EMBL" id="PRZ43632.1"/>
    </source>
</evidence>
<dbReference type="InterPro" id="IPR000326">
    <property type="entry name" value="PAP2/HPO"/>
</dbReference>
<protein>
    <submittedName>
        <fullName evidence="3">PAP2 superfamily protein</fullName>
    </submittedName>
</protein>
<dbReference type="RefSeq" id="WP_170110952.1">
    <property type="nucleotide sequence ID" value="NZ_PVUE01000002.1"/>
</dbReference>
<evidence type="ECO:0000259" key="2">
    <source>
        <dbReference type="Pfam" id="PF01569"/>
    </source>
</evidence>
<comment type="caution">
    <text evidence="3">The sequence shown here is derived from an EMBL/GenBank/DDBJ whole genome shotgun (WGS) entry which is preliminary data.</text>
</comment>
<accession>A0A2T1A4V2</accession>
<dbReference type="AlphaFoldDB" id="A0A2T1A4V2"/>
<sequence>MTRTPDADDPRRVPVSQWPTADRAWYPARWLAIACTVLFALVTADVLADGLLRHFDGVLAGWIRTVGLRDSAVGSAIGYVLSQTGGRATNLVWILVLCIVIAVKSRNFVPFVRLALGVALLSAAIYTSKFLIARTFPTDPRGDLLHAVGYNDSYPSGHQANAILLSSIGAWIAVDYIATVWVRRVVCIYAIAGPIIAAFAVLFMNYHWLSDIIAGASVGIVLLWIARRASVTKMGRRVEDWFETGLAATVAKWLGRSPVDEH</sequence>
<feature type="transmembrane region" description="Helical" evidence="1">
    <location>
        <begin position="87"/>
        <end position="104"/>
    </location>
</feature>
<evidence type="ECO:0000256" key="1">
    <source>
        <dbReference type="SAM" id="Phobius"/>
    </source>
</evidence>
<dbReference type="Pfam" id="PF01569">
    <property type="entry name" value="PAP2"/>
    <property type="match status" value="1"/>
</dbReference>
<feature type="transmembrane region" description="Helical" evidence="1">
    <location>
        <begin position="28"/>
        <end position="47"/>
    </location>
</feature>
<feature type="transmembrane region" description="Helical" evidence="1">
    <location>
        <begin position="185"/>
        <end position="202"/>
    </location>
</feature>
<dbReference type="Proteomes" id="UP000237752">
    <property type="component" value="Unassembled WGS sequence"/>
</dbReference>
<reference evidence="3 4" key="1">
    <citation type="submission" date="2018-03" db="EMBL/GenBank/DDBJ databases">
        <title>Genomic Encyclopedia of Archaeal and Bacterial Type Strains, Phase II (KMG-II): from individual species to whole genera.</title>
        <authorList>
            <person name="Goeker M."/>
        </authorList>
    </citation>
    <scope>NUCLEOTIDE SEQUENCE [LARGE SCALE GENOMIC DNA]</scope>
    <source>
        <strain evidence="3 4">DSM 100065</strain>
    </source>
</reference>
<gene>
    <name evidence="3" type="ORF">CLV47_102323</name>
</gene>
<proteinExistence type="predicted"/>
<dbReference type="Gene3D" id="1.20.144.10">
    <property type="entry name" value="Phosphatidic acid phosphatase type 2/haloperoxidase"/>
    <property type="match status" value="1"/>
</dbReference>
<dbReference type="SUPFAM" id="SSF48317">
    <property type="entry name" value="Acid phosphatase/Vanadium-dependent haloperoxidase"/>
    <property type="match status" value="1"/>
</dbReference>
<keyword evidence="1" id="KW-1133">Transmembrane helix</keyword>
<keyword evidence="4" id="KW-1185">Reference proteome</keyword>
<feature type="transmembrane region" description="Helical" evidence="1">
    <location>
        <begin position="160"/>
        <end position="178"/>
    </location>
</feature>
<feature type="transmembrane region" description="Helical" evidence="1">
    <location>
        <begin position="208"/>
        <end position="226"/>
    </location>
</feature>
<name>A0A2T1A4V2_9ACTN</name>
<keyword evidence="1" id="KW-0812">Transmembrane</keyword>
<feature type="transmembrane region" description="Helical" evidence="1">
    <location>
        <begin position="111"/>
        <end position="132"/>
    </location>
</feature>